<organism evidence="2 3">
    <name type="scientific">Solitalea longa</name>
    <dbReference type="NCBI Taxonomy" id="2079460"/>
    <lineage>
        <taxon>Bacteria</taxon>
        <taxon>Pseudomonadati</taxon>
        <taxon>Bacteroidota</taxon>
        <taxon>Sphingobacteriia</taxon>
        <taxon>Sphingobacteriales</taxon>
        <taxon>Sphingobacteriaceae</taxon>
        <taxon>Solitalea</taxon>
    </lineage>
</organism>
<comment type="caution">
    <text evidence="2">The sequence shown here is derived from an EMBL/GenBank/DDBJ whole genome shotgun (WGS) entry which is preliminary data.</text>
</comment>
<dbReference type="EMBL" id="PQVF01000009">
    <property type="protein sequence ID" value="POY35735.1"/>
    <property type="molecule type" value="Genomic_DNA"/>
</dbReference>
<feature type="signal peptide" evidence="1">
    <location>
        <begin position="1"/>
        <end position="19"/>
    </location>
</feature>
<evidence type="ECO:0000313" key="3">
    <source>
        <dbReference type="Proteomes" id="UP000236893"/>
    </source>
</evidence>
<sequence>MKYLLFFYLFILSTAECFAQSDTSKATLTLAAVFSSNANYYGQTSDEQMPLGLVNATYRFPIGLYFSSNIYHLFNTPTPPILSLEAGYDATFSEKLKASVSFNHSFFPKNSPVLQASNYNTLGASLTYSYWLSTTLGADYAFGKQQDVFITLGNSKSFELGSLIDQNDAISIEPAIELVGGTQQFYQTYITYKNNKNKSPKNNGSNNSNSTEITYVPNSRFSFLSCNFKLPLNYSRDRYLIETSYQFSVLGKNDEIPLGTSHSFLGLSFYYQF</sequence>
<feature type="chain" id="PRO_5015480090" description="Outer membrane protein beta-barrel domain-containing protein" evidence="1">
    <location>
        <begin position="20"/>
        <end position="273"/>
    </location>
</feature>
<proteinExistence type="predicted"/>
<reference evidence="2 3" key="1">
    <citation type="submission" date="2018-01" db="EMBL/GenBank/DDBJ databases">
        <authorList>
            <person name="Gaut B.S."/>
            <person name="Morton B.R."/>
            <person name="Clegg M.T."/>
            <person name="Duvall M.R."/>
        </authorList>
    </citation>
    <scope>NUCLEOTIDE SEQUENCE [LARGE SCALE GENOMIC DNA]</scope>
    <source>
        <strain evidence="2 3">HR-AV</strain>
    </source>
</reference>
<accession>A0A2S4ZZK9</accession>
<dbReference type="RefSeq" id="WP_103789648.1">
    <property type="nucleotide sequence ID" value="NZ_PQVF01000009.1"/>
</dbReference>
<evidence type="ECO:0000313" key="2">
    <source>
        <dbReference type="EMBL" id="POY35735.1"/>
    </source>
</evidence>
<protein>
    <recommendedName>
        <fullName evidence="4">Outer membrane protein beta-barrel domain-containing protein</fullName>
    </recommendedName>
</protein>
<name>A0A2S4ZZK9_9SPHI</name>
<keyword evidence="1" id="KW-0732">Signal</keyword>
<dbReference type="OrthoDB" id="835191at2"/>
<gene>
    <name evidence="2" type="ORF">C3K47_13320</name>
</gene>
<dbReference type="Proteomes" id="UP000236893">
    <property type="component" value="Unassembled WGS sequence"/>
</dbReference>
<evidence type="ECO:0000256" key="1">
    <source>
        <dbReference type="SAM" id="SignalP"/>
    </source>
</evidence>
<dbReference type="AlphaFoldDB" id="A0A2S4ZZK9"/>
<evidence type="ECO:0008006" key="4">
    <source>
        <dbReference type="Google" id="ProtNLM"/>
    </source>
</evidence>
<keyword evidence="3" id="KW-1185">Reference proteome</keyword>